<keyword evidence="2" id="KW-1185">Reference proteome</keyword>
<proteinExistence type="predicted"/>
<reference evidence="1" key="1">
    <citation type="journal article" date="2023" name="G3 (Bethesda)">
        <title>Whole genome assemblies of Zophobas morio and Tenebrio molitor.</title>
        <authorList>
            <person name="Kaur S."/>
            <person name="Stinson S.A."/>
            <person name="diCenzo G.C."/>
        </authorList>
    </citation>
    <scope>NUCLEOTIDE SEQUENCE</scope>
    <source>
        <strain evidence="1">QUZm001</strain>
    </source>
</reference>
<evidence type="ECO:0000313" key="1">
    <source>
        <dbReference type="EMBL" id="KAJ3642071.1"/>
    </source>
</evidence>
<organism evidence="1 2">
    <name type="scientific">Zophobas morio</name>
    <dbReference type="NCBI Taxonomy" id="2755281"/>
    <lineage>
        <taxon>Eukaryota</taxon>
        <taxon>Metazoa</taxon>
        <taxon>Ecdysozoa</taxon>
        <taxon>Arthropoda</taxon>
        <taxon>Hexapoda</taxon>
        <taxon>Insecta</taxon>
        <taxon>Pterygota</taxon>
        <taxon>Neoptera</taxon>
        <taxon>Endopterygota</taxon>
        <taxon>Coleoptera</taxon>
        <taxon>Polyphaga</taxon>
        <taxon>Cucujiformia</taxon>
        <taxon>Tenebrionidae</taxon>
        <taxon>Zophobas</taxon>
    </lineage>
</organism>
<comment type="caution">
    <text evidence="1">The sequence shown here is derived from an EMBL/GenBank/DDBJ whole genome shotgun (WGS) entry which is preliminary data.</text>
</comment>
<sequence length="98" mass="11405">MINFAGTYVLDKTLTNVNVETAIAFRRVAILPLNAESKERPYLTQRFINFLQLRRDEKNCYQTAFFFVLGESFVPADRDKGRVSPVETMQTYHIIRAK</sequence>
<dbReference type="AlphaFoldDB" id="A0AA38HSC4"/>
<evidence type="ECO:0000313" key="2">
    <source>
        <dbReference type="Proteomes" id="UP001168821"/>
    </source>
</evidence>
<protein>
    <submittedName>
        <fullName evidence="1">Uncharacterized protein</fullName>
    </submittedName>
</protein>
<accession>A0AA38HSC4</accession>
<name>A0AA38HSC4_9CUCU</name>
<gene>
    <name evidence="1" type="ORF">Zmor_024889</name>
</gene>
<dbReference type="EMBL" id="JALNTZ010000008">
    <property type="protein sequence ID" value="KAJ3642071.1"/>
    <property type="molecule type" value="Genomic_DNA"/>
</dbReference>
<dbReference type="Proteomes" id="UP001168821">
    <property type="component" value="Unassembled WGS sequence"/>
</dbReference>